<reference evidence="1 2" key="1">
    <citation type="submission" date="2019-02" db="EMBL/GenBank/DDBJ databases">
        <title>Deep-cultivation of Planctomycetes and their phenomic and genomic characterization uncovers novel biology.</title>
        <authorList>
            <person name="Wiegand S."/>
            <person name="Jogler M."/>
            <person name="Boedeker C."/>
            <person name="Pinto D."/>
            <person name="Vollmers J."/>
            <person name="Rivas-Marin E."/>
            <person name="Kohn T."/>
            <person name="Peeters S.H."/>
            <person name="Heuer A."/>
            <person name="Rast P."/>
            <person name="Oberbeckmann S."/>
            <person name="Bunk B."/>
            <person name="Jeske O."/>
            <person name="Meyerdierks A."/>
            <person name="Storesund J.E."/>
            <person name="Kallscheuer N."/>
            <person name="Luecker S."/>
            <person name="Lage O.M."/>
            <person name="Pohl T."/>
            <person name="Merkel B.J."/>
            <person name="Hornburger P."/>
            <person name="Mueller R.-W."/>
            <person name="Bruemmer F."/>
            <person name="Labrenz M."/>
            <person name="Spormann A.M."/>
            <person name="Op Den Camp H."/>
            <person name="Overmann J."/>
            <person name="Amann R."/>
            <person name="Jetten M.S.M."/>
            <person name="Mascher T."/>
            <person name="Medema M.H."/>
            <person name="Devos D.P."/>
            <person name="Kaster A.-K."/>
            <person name="Ovreas L."/>
            <person name="Rohde M."/>
            <person name="Galperin M.Y."/>
            <person name="Jogler C."/>
        </authorList>
    </citation>
    <scope>NUCLEOTIDE SEQUENCE [LARGE SCALE GENOMIC DNA]</scope>
    <source>
        <strain evidence="1 2">Poly59</strain>
    </source>
</reference>
<keyword evidence="2" id="KW-1185">Reference proteome</keyword>
<dbReference type="AlphaFoldDB" id="A0A5C6EIV5"/>
<dbReference type="Proteomes" id="UP000317977">
    <property type="component" value="Unassembled WGS sequence"/>
</dbReference>
<accession>A0A5C6EIV5</accession>
<protein>
    <submittedName>
        <fullName evidence="1">Uncharacterized protein</fullName>
    </submittedName>
</protein>
<evidence type="ECO:0000313" key="1">
    <source>
        <dbReference type="EMBL" id="TWU48385.1"/>
    </source>
</evidence>
<evidence type="ECO:0000313" key="2">
    <source>
        <dbReference type="Proteomes" id="UP000317977"/>
    </source>
</evidence>
<gene>
    <name evidence="1" type="ORF">Poly59_52320</name>
</gene>
<organism evidence="1 2">
    <name type="scientific">Rubripirellula reticaptiva</name>
    <dbReference type="NCBI Taxonomy" id="2528013"/>
    <lineage>
        <taxon>Bacteria</taxon>
        <taxon>Pseudomonadati</taxon>
        <taxon>Planctomycetota</taxon>
        <taxon>Planctomycetia</taxon>
        <taxon>Pirellulales</taxon>
        <taxon>Pirellulaceae</taxon>
        <taxon>Rubripirellula</taxon>
    </lineage>
</organism>
<dbReference type="EMBL" id="SJPX01000005">
    <property type="protein sequence ID" value="TWU48385.1"/>
    <property type="molecule type" value="Genomic_DNA"/>
</dbReference>
<dbReference type="RefSeq" id="WP_146536749.1">
    <property type="nucleotide sequence ID" value="NZ_SJPX01000005.1"/>
</dbReference>
<sequence length="250" mass="28087">MDRPLIESKRSIVLDIEFVNIDVATADADSAASLWQWVDETPIDINLRNEFLNNGIRIGLVSSEERFRERITSLAAQKDVLEEFLTSASVASDLSRGEKRIPMRIGKRYELPVRQPIEGNHVALARVGQQTIGRTLQNAQYLMAIRPVQATGQKQIELSLRTEIQHGETQQKWVGSDSAIRIDQRRETWPIPSLDLNLEVAEGDVLVLAPTWPLTGLAKHMFSGQNADHQPEMVVLLIRVAQVPTAIDRI</sequence>
<proteinExistence type="predicted"/>
<name>A0A5C6EIV5_9BACT</name>
<dbReference type="OrthoDB" id="262864at2"/>
<comment type="caution">
    <text evidence="1">The sequence shown here is derived from an EMBL/GenBank/DDBJ whole genome shotgun (WGS) entry which is preliminary data.</text>
</comment>